<dbReference type="Gene3D" id="3.30.40.10">
    <property type="entry name" value="Zinc/RING finger domain, C3HC4 (zinc finger)"/>
    <property type="match status" value="1"/>
</dbReference>
<dbReference type="PROSITE" id="PS00518">
    <property type="entry name" value="ZF_RING_1"/>
    <property type="match status" value="1"/>
</dbReference>
<dbReference type="SUPFAM" id="SSF57903">
    <property type="entry name" value="FYVE/PHD zinc finger"/>
    <property type="match status" value="1"/>
</dbReference>
<evidence type="ECO:0000256" key="2">
    <source>
        <dbReference type="ARBA" id="ARBA00022771"/>
    </source>
</evidence>
<dbReference type="InterPro" id="IPR011011">
    <property type="entry name" value="Znf_FYVE_PHD"/>
</dbReference>
<proteinExistence type="predicted"/>
<gene>
    <name evidence="7" type="ORF">OsI_29232</name>
</gene>
<dbReference type="SUPFAM" id="SSF57850">
    <property type="entry name" value="RING/U-box"/>
    <property type="match status" value="1"/>
</dbReference>
<keyword evidence="8" id="KW-1185">Reference proteome</keyword>
<keyword evidence="3" id="KW-0862">Zinc</keyword>
<feature type="region of interest" description="Disordered" evidence="5">
    <location>
        <begin position="1"/>
        <end position="42"/>
    </location>
</feature>
<dbReference type="Proteomes" id="UP000007015">
    <property type="component" value="Chromosome 8"/>
</dbReference>
<evidence type="ECO:0000256" key="3">
    <source>
        <dbReference type="ARBA" id="ARBA00022833"/>
    </source>
</evidence>
<dbReference type="InterPro" id="IPR010683">
    <property type="entry name" value="DUF1262"/>
</dbReference>
<dbReference type="AlphaFoldDB" id="B8BAS3"/>
<dbReference type="CDD" id="cd15489">
    <property type="entry name" value="PHD_SF"/>
    <property type="match status" value="1"/>
</dbReference>
<dbReference type="HOGENOM" id="CLU_345585_0_0_1"/>
<feature type="compositionally biased region" description="Basic and acidic residues" evidence="5">
    <location>
        <begin position="511"/>
        <end position="526"/>
    </location>
</feature>
<accession>B8BAS3</accession>
<evidence type="ECO:0000256" key="5">
    <source>
        <dbReference type="SAM" id="MobiDB-lite"/>
    </source>
</evidence>
<evidence type="ECO:0000256" key="4">
    <source>
        <dbReference type="PROSITE-ProRule" id="PRU00175"/>
    </source>
</evidence>
<feature type="compositionally biased region" description="Basic and acidic residues" evidence="5">
    <location>
        <begin position="645"/>
        <end position="660"/>
    </location>
</feature>
<feature type="region of interest" description="Disordered" evidence="5">
    <location>
        <begin position="554"/>
        <end position="660"/>
    </location>
</feature>
<feature type="compositionally biased region" description="Basic and acidic residues" evidence="5">
    <location>
        <begin position="595"/>
        <end position="605"/>
    </location>
</feature>
<keyword evidence="2 4" id="KW-0863">Zinc-finger</keyword>
<feature type="compositionally biased region" description="Polar residues" evidence="5">
    <location>
        <begin position="501"/>
        <end position="510"/>
    </location>
</feature>
<evidence type="ECO:0000313" key="7">
    <source>
        <dbReference type="EMBL" id="EEC83574.1"/>
    </source>
</evidence>
<feature type="compositionally biased region" description="Low complexity" evidence="5">
    <location>
        <begin position="614"/>
        <end position="623"/>
    </location>
</feature>
<dbReference type="InterPro" id="IPR001841">
    <property type="entry name" value="Znf_RING"/>
</dbReference>
<dbReference type="Pfam" id="PF13639">
    <property type="entry name" value="zf-RING_2"/>
    <property type="match status" value="1"/>
</dbReference>
<dbReference type="InterPro" id="IPR019786">
    <property type="entry name" value="Zinc_finger_PHD-type_CS"/>
</dbReference>
<dbReference type="PROSITE" id="PS01359">
    <property type="entry name" value="ZF_PHD_1"/>
    <property type="match status" value="1"/>
</dbReference>
<dbReference type="GO" id="GO:0008270">
    <property type="term" value="F:zinc ion binding"/>
    <property type="evidence" value="ECO:0007669"/>
    <property type="project" value="UniProtKB-KW"/>
</dbReference>
<keyword evidence="1" id="KW-0479">Metal-binding</keyword>
<sequence>MYATKPLSLFKSHPEAATQPPPDGRNSGYVVVKGPEDDGGGGDDETCCWGTCGGSRLRDLPFPQNRVLTVRYTEQHGESSTTHADAVVFVPVPDLPLASNRYYAVVAAGKHKGLVRACSREEDMTTLCFCRCINDAKPRVFDPADVYQQVEIVQRRRGRFTARSVAADGFPYFLYRKKYWRVYASKPKHFDLGEAPGLNAALRSRQLALDAFPATTTTAVGKWYAPFFLVKESGVSPPEQMDRATFYEVSLEQRWEAAAHGHGDGYAGKLDSKRVLIGGSVEGRQEGGGRHGDDGYVWFRAAAAAGGGGQRMGLCASLWERMRWEEYRGGWVDEHEDAGKVAGGGSVLVERFVVKRMDGSVAVAVDFVHFNKVREKQVGEEAGPVPELPTFPRSRSKRNASMEDRCLKELPDDFCNTSYATDVLVVADSGSDCEHQRWSDSSLLKENFVGDHENSKIGATHVKERRKRLKHAQKSNNEDALDPEDNISSLMVARKGRHESSYTSSRSASKQKGDLSKLLHNDDASMMRKRNSLMKKESRTKHAGYLIESCENESLTDSFDEPQMSDTLPTEDRRKTRKTRLRQSTLDSIYDYGEASEHDPEKSEDQENFELGESSRSFQPSDSSRQEPAFCTEKTNQGSIDIAADDDKGGDEKATLEESTSRQGQAELSCVICWTDFSSTRGILPCGHRFCYSCIQEWADSLSSRGKVSTCPLCKTSFAWISKIDEAGTSDQKIYSQTIPCLTSTDTFIFDDSLYGLPESPSGQGACYQCHCREPEELLLSCHVCRSQWVHSYCLDPPLTPWTCIHCRDLRMLYQRYR</sequence>
<evidence type="ECO:0000256" key="1">
    <source>
        <dbReference type="ARBA" id="ARBA00022723"/>
    </source>
</evidence>
<feature type="domain" description="RING-type" evidence="6">
    <location>
        <begin position="670"/>
        <end position="715"/>
    </location>
</feature>
<dbReference type="PANTHER" id="PTHR47776:SF2">
    <property type="entry name" value="RING-TYPE E3 UBIQUITIN TRANSFERASE BRCA1"/>
    <property type="match status" value="1"/>
</dbReference>
<organism evidence="7 8">
    <name type="scientific">Oryza sativa subsp. indica</name>
    <name type="common">Rice</name>
    <dbReference type="NCBI Taxonomy" id="39946"/>
    <lineage>
        <taxon>Eukaryota</taxon>
        <taxon>Viridiplantae</taxon>
        <taxon>Streptophyta</taxon>
        <taxon>Embryophyta</taxon>
        <taxon>Tracheophyta</taxon>
        <taxon>Spermatophyta</taxon>
        <taxon>Magnoliopsida</taxon>
        <taxon>Liliopsida</taxon>
        <taxon>Poales</taxon>
        <taxon>Poaceae</taxon>
        <taxon>BOP clade</taxon>
        <taxon>Oryzoideae</taxon>
        <taxon>Oryzeae</taxon>
        <taxon>Oryzinae</taxon>
        <taxon>Oryza</taxon>
        <taxon>Oryza sativa</taxon>
    </lineage>
</organism>
<protein>
    <recommendedName>
        <fullName evidence="6">RING-type domain-containing protein</fullName>
    </recommendedName>
</protein>
<dbReference type="PANTHER" id="PTHR47776">
    <property type="entry name" value="F5A8.9 PROTEIN"/>
    <property type="match status" value="1"/>
</dbReference>
<dbReference type="InterPro" id="IPR013083">
    <property type="entry name" value="Znf_RING/FYVE/PHD"/>
</dbReference>
<reference evidence="7 8" key="1">
    <citation type="journal article" date="2005" name="PLoS Biol.">
        <title>The genomes of Oryza sativa: a history of duplications.</title>
        <authorList>
            <person name="Yu J."/>
            <person name="Wang J."/>
            <person name="Lin W."/>
            <person name="Li S."/>
            <person name="Li H."/>
            <person name="Zhou J."/>
            <person name="Ni P."/>
            <person name="Dong W."/>
            <person name="Hu S."/>
            <person name="Zeng C."/>
            <person name="Zhang J."/>
            <person name="Zhang Y."/>
            <person name="Li R."/>
            <person name="Xu Z."/>
            <person name="Li S."/>
            <person name="Li X."/>
            <person name="Zheng H."/>
            <person name="Cong L."/>
            <person name="Lin L."/>
            <person name="Yin J."/>
            <person name="Geng J."/>
            <person name="Li G."/>
            <person name="Shi J."/>
            <person name="Liu J."/>
            <person name="Lv H."/>
            <person name="Li J."/>
            <person name="Wang J."/>
            <person name="Deng Y."/>
            <person name="Ran L."/>
            <person name="Shi X."/>
            <person name="Wang X."/>
            <person name="Wu Q."/>
            <person name="Li C."/>
            <person name="Ren X."/>
            <person name="Wang J."/>
            <person name="Wang X."/>
            <person name="Li D."/>
            <person name="Liu D."/>
            <person name="Zhang X."/>
            <person name="Ji Z."/>
            <person name="Zhao W."/>
            <person name="Sun Y."/>
            <person name="Zhang Z."/>
            <person name="Bao J."/>
            <person name="Han Y."/>
            <person name="Dong L."/>
            <person name="Ji J."/>
            <person name="Chen P."/>
            <person name="Wu S."/>
            <person name="Liu J."/>
            <person name="Xiao Y."/>
            <person name="Bu D."/>
            <person name="Tan J."/>
            <person name="Yang L."/>
            <person name="Ye C."/>
            <person name="Zhang J."/>
            <person name="Xu J."/>
            <person name="Zhou Y."/>
            <person name="Yu Y."/>
            <person name="Zhang B."/>
            <person name="Zhuang S."/>
            <person name="Wei H."/>
            <person name="Liu B."/>
            <person name="Lei M."/>
            <person name="Yu H."/>
            <person name="Li Y."/>
            <person name="Xu H."/>
            <person name="Wei S."/>
            <person name="He X."/>
            <person name="Fang L."/>
            <person name="Zhang Z."/>
            <person name="Zhang Y."/>
            <person name="Huang X."/>
            <person name="Su Z."/>
            <person name="Tong W."/>
            <person name="Li J."/>
            <person name="Tong Z."/>
            <person name="Li S."/>
            <person name="Ye J."/>
            <person name="Wang L."/>
            <person name="Fang L."/>
            <person name="Lei T."/>
            <person name="Chen C."/>
            <person name="Chen H."/>
            <person name="Xu Z."/>
            <person name="Li H."/>
            <person name="Huang H."/>
            <person name="Zhang F."/>
            <person name="Xu H."/>
            <person name="Li N."/>
            <person name="Zhao C."/>
            <person name="Li S."/>
            <person name="Dong L."/>
            <person name="Huang Y."/>
            <person name="Li L."/>
            <person name="Xi Y."/>
            <person name="Qi Q."/>
            <person name="Li W."/>
            <person name="Zhang B."/>
            <person name="Hu W."/>
            <person name="Zhang Y."/>
            <person name="Tian X."/>
            <person name="Jiao Y."/>
            <person name="Liang X."/>
            <person name="Jin J."/>
            <person name="Gao L."/>
            <person name="Zheng W."/>
            <person name="Hao B."/>
            <person name="Liu S."/>
            <person name="Wang W."/>
            <person name="Yuan L."/>
            <person name="Cao M."/>
            <person name="McDermott J."/>
            <person name="Samudrala R."/>
            <person name="Wang J."/>
            <person name="Wong G.K."/>
            <person name="Yang H."/>
        </authorList>
    </citation>
    <scope>NUCLEOTIDE SEQUENCE [LARGE SCALE GENOMIC DNA]</scope>
    <source>
        <strain evidence="8">cv. 93-11</strain>
    </source>
</reference>
<evidence type="ECO:0000259" key="6">
    <source>
        <dbReference type="PROSITE" id="PS50089"/>
    </source>
</evidence>
<feature type="compositionally biased region" description="Basic residues" evidence="5">
    <location>
        <begin position="463"/>
        <end position="473"/>
    </location>
</feature>
<dbReference type="EMBL" id="CM000133">
    <property type="protein sequence ID" value="EEC83574.1"/>
    <property type="molecule type" value="Genomic_DNA"/>
</dbReference>
<dbReference type="PROSITE" id="PS50089">
    <property type="entry name" value="ZF_RING_2"/>
    <property type="match status" value="1"/>
</dbReference>
<feature type="compositionally biased region" description="Basic residues" evidence="5">
    <location>
        <begin position="527"/>
        <end position="540"/>
    </location>
</feature>
<dbReference type="Gramene" id="BGIOSGA028663-TA">
    <property type="protein sequence ID" value="BGIOSGA028663-PA"/>
    <property type="gene ID" value="BGIOSGA028663"/>
</dbReference>
<dbReference type="SMART" id="SM00184">
    <property type="entry name" value="RING"/>
    <property type="match status" value="1"/>
</dbReference>
<name>B8BAS3_ORYSI</name>
<dbReference type="InterPro" id="IPR017907">
    <property type="entry name" value="Znf_RING_CS"/>
</dbReference>
<evidence type="ECO:0000313" key="8">
    <source>
        <dbReference type="Proteomes" id="UP000007015"/>
    </source>
</evidence>
<feature type="region of interest" description="Disordered" evidence="5">
    <location>
        <begin position="457"/>
        <end position="540"/>
    </location>
</feature>
<dbReference type="Pfam" id="PF06880">
    <property type="entry name" value="DUF1262"/>
    <property type="match status" value="1"/>
</dbReference>